<dbReference type="RefSeq" id="WP_121162788.1">
    <property type="nucleotide sequence ID" value="NZ_RBKT01000001.1"/>
</dbReference>
<evidence type="ECO:0000313" key="2">
    <source>
        <dbReference type="Proteomes" id="UP000277671"/>
    </source>
</evidence>
<evidence type="ECO:0008006" key="3">
    <source>
        <dbReference type="Google" id="ProtNLM"/>
    </source>
</evidence>
<proteinExistence type="predicted"/>
<dbReference type="EMBL" id="RBKT01000001">
    <property type="protein sequence ID" value="RKR92166.1"/>
    <property type="molecule type" value="Genomic_DNA"/>
</dbReference>
<accession>A0A495JT53</accession>
<dbReference type="OrthoDB" id="4272428at2"/>
<organism evidence="1 2">
    <name type="scientific">Micromonospora pisi</name>
    <dbReference type="NCBI Taxonomy" id="589240"/>
    <lineage>
        <taxon>Bacteria</taxon>
        <taxon>Bacillati</taxon>
        <taxon>Actinomycetota</taxon>
        <taxon>Actinomycetes</taxon>
        <taxon>Micromonosporales</taxon>
        <taxon>Micromonosporaceae</taxon>
        <taxon>Micromonospora</taxon>
    </lineage>
</organism>
<sequence>MFLIFGWRTKAHHVGTVTATCRVCGRHGNLLVVREVTRLSLFFIPLIPVRTRHLLRCASPYCGAAVKVSATEARRLLDAGTA</sequence>
<keyword evidence="2" id="KW-1185">Reference proteome</keyword>
<evidence type="ECO:0000313" key="1">
    <source>
        <dbReference type="EMBL" id="RKR92166.1"/>
    </source>
</evidence>
<dbReference type="Proteomes" id="UP000277671">
    <property type="component" value="Unassembled WGS sequence"/>
</dbReference>
<name>A0A495JT53_9ACTN</name>
<comment type="caution">
    <text evidence="1">The sequence shown here is derived from an EMBL/GenBank/DDBJ whole genome shotgun (WGS) entry which is preliminary data.</text>
</comment>
<protein>
    <recommendedName>
        <fullName evidence="3">Zinc ribbon family protein</fullName>
    </recommendedName>
</protein>
<gene>
    <name evidence="1" type="ORF">BDK92_6600</name>
</gene>
<dbReference type="AlphaFoldDB" id="A0A495JT53"/>
<reference evidence="1 2" key="1">
    <citation type="submission" date="2018-10" db="EMBL/GenBank/DDBJ databases">
        <title>Sequencing the genomes of 1000 actinobacteria strains.</title>
        <authorList>
            <person name="Klenk H.-P."/>
        </authorList>
    </citation>
    <scope>NUCLEOTIDE SEQUENCE [LARGE SCALE GENOMIC DNA]</scope>
    <source>
        <strain evidence="1 2">DSM 45175</strain>
    </source>
</reference>